<reference evidence="4" key="1">
    <citation type="submission" date="2021-01" db="EMBL/GenBank/DDBJ databases">
        <authorList>
            <consortium name="Genoscope - CEA"/>
            <person name="William W."/>
        </authorList>
    </citation>
    <scope>NUCLEOTIDE SEQUENCE</scope>
</reference>
<dbReference type="InterPro" id="IPR028889">
    <property type="entry name" value="USP"/>
</dbReference>
<dbReference type="PANTHER" id="PTHR24006">
    <property type="entry name" value="UBIQUITIN CARBOXYL-TERMINAL HYDROLASE"/>
    <property type="match status" value="1"/>
</dbReference>
<keyword evidence="1" id="KW-0788">Thiol protease</keyword>
<dbReference type="OrthoDB" id="2420415at2759"/>
<evidence type="ECO:0000256" key="2">
    <source>
        <dbReference type="SAM" id="Coils"/>
    </source>
</evidence>
<dbReference type="InterPro" id="IPR001394">
    <property type="entry name" value="Peptidase_C19_UCH"/>
</dbReference>
<dbReference type="GO" id="GO:0006508">
    <property type="term" value="P:proteolysis"/>
    <property type="evidence" value="ECO:0007669"/>
    <property type="project" value="UniProtKB-KW"/>
</dbReference>
<evidence type="ECO:0000256" key="1">
    <source>
        <dbReference type="RuleBase" id="RU366025"/>
    </source>
</evidence>
<protein>
    <recommendedName>
        <fullName evidence="1">Ubiquitin carboxyl-terminal hydrolase</fullName>
        <ecNumber evidence="1">3.4.19.12</ecNumber>
    </recommendedName>
</protein>
<comment type="similarity">
    <text evidence="1">Belongs to the peptidase C19 family.</text>
</comment>
<keyword evidence="1" id="KW-0645">Protease</keyword>
<gene>
    <name evidence="4" type="ORF">PSON_ATCC_30995.1.T0320030</name>
</gene>
<organism evidence="4 5">
    <name type="scientific">Paramecium sonneborni</name>
    <dbReference type="NCBI Taxonomy" id="65129"/>
    <lineage>
        <taxon>Eukaryota</taxon>
        <taxon>Sar</taxon>
        <taxon>Alveolata</taxon>
        <taxon>Ciliophora</taxon>
        <taxon>Intramacronucleata</taxon>
        <taxon>Oligohymenophorea</taxon>
        <taxon>Peniculida</taxon>
        <taxon>Parameciidae</taxon>
        <taxon>Paramecium</taxon>
    </lineage>
</organism>
<dbReference type="Pfam" id="PF00443">
    <property type="entry name" value="UCH"/>
    <property type="match status" value="1"/>
</dbReference>
<evidence type="ECO:0000259" key="3">
    <source>
        <dbReference type="PROSITE" id="PS50235"/>
    </source>
</evidence>
<dbReference type="GO" id="GO:0004843">
    <property type="term" value="F:cysteine-type deubiquitinase activity"/>
    <property type="evidence" value="ECO:0007669"/>
    <property type="project" value="UniProtKB-UniRule"/>
</dbReference>
<keyword evidence="1" id="KW-0833">Ubl conjugation pathway</keyword>
<evidence type="ECO:0000313" key="4">
    <source>
        <dbReference type="EMBL" id="CAD8074360.1"/>
    </source>
</evidence>
<feature type="coiled-coil region" evidence="2">
    <location>
        <begin position="366"/>
        <end position="397"/>
    </location>
</feature>
<name>A0A8S1M210_9CILI</name>
<accession>A0A8S1M210</accession>
<sequence length="920" mass="110420">MQFNQIDDSLYKKYIREGYSDSEIQNAWKKSQGNIYHLDQWLKEMKNESYIINQSSPLCNDYNFQMTNTVSLIIHQQQVLPINIREYKIPCGLLNLGNTCYFNSLLQSYYAIYDFVSQIMKCKFDHININNIVDKKIQNSIKLLQHLQNLFVLMIGSDRQFINPKEVILSIYDDFGNQMTIGDQKDVCEFNHYFLSRIDEGLTYLTQQLQNNNNFQSQSQVFIQHLYIPSLFQFPINQQYQNYSFISDNSIINNLFYGKLSPQILIQGIPIKNCQQEIFNIIQIDVNHRILIEALDKYMNQTIEYRHDNNQYQQAIKQFWIQQAPQILTFQIQRVEFHKEFGTFSKINYSFNFEKELFLDRYLLSNQETARKIQTQNQQRKDELNQINKKLEQLNQFNGNIEIIKTLEPKLQYFNTQTFIEKNHPFYVKFNENSEEVVRLQEKKKQIDLNISNSYNQLKKQKYVLQSILMHDGSYYAGHYFAYIYNFDEQKWYYFNDIIVHEETEENVLKFAFGDQTNCKSAYLIQYIQEDTLKQGQNNMKIFSNGQNQNYLKEQYGLLLSQKQKDFLQQDNQKFKKEQQQQQQQQQLNNQIITVIQLYNQYLNMGNEKQRQYQMKTYLVIPQMPPYFSNFAMYLKIKSNEQMFKWVILDEAIKKVMSQFNGLFEQPKIDEKIKNQILDEMLYDKPSSFPTNQERQASIEEYKNDIKQQSIIAYILQQYNDNKLIKTLQALHKFMKLAKQLNQQSYFYNMAIKLKQYIQIGIVCKIWQNKIINDEEKIVLKLLVAFQMQEHFQQKESKLWRKQLENLISSAINKYSQNEELNQEVLKPLIQNIKDFEICSKLDSSPQDFDQYIEEQQKLYLEKRFENNLEDSLLDTLMSNLQKFFEIRSIKLLIENIDKSTSILDKNTIQKIFQEYAQIK</sequence>
<dbReference type="GO" id="GO:0031647">
    <property type="term" value="P:regulation of protein stability"/>
    <property type="evidence" value="ECO:0007669"/>
    <property type="project" value="TreeGrafter"/>
</dbReference>
<dbReference type="PANTHER" id="PTHR24006:SF644">
    <property type="entry name" value="UBIQUITIN CARBOXYL-TERMINAL HYDROLASE 7"/>
    <property type="match status" value="1"/>
</dbReference>
<dbReference type="InterPro" id="IPR018200">
    <property type="entry name" value="USP_CS"/>
</dbReference>
<dbReference type="PROSITE" id="PS00972">
    <property type="entry name" value="USP_1"/>
    <property type="match status" value="1"/>
</dbReference>
<keyword evidence="1" id="KW-0378">Hydrolase</keyword>
<keyword evidence="2" id="KW-0175">Coiled coil</keyword>
<dbReference type="GO" id="GO:0005829">
    <property type="term" value="C:cytosol"/>
    <property type="evidence" value="ECO:0007669"/>
    <property type="project" value="TreeGrafter"/>
</dbReference>
<feature type="domain" description="USP" evidence="3">
    <location>
        <begin position="91"/>
        <end position="530"/>
    </location>
</feature>
<dbReference type="EC" id="3.4.19.12" evidence="1"/>
<dbReference type="EMBL" id="CAJJDN010000032">
    <property type="protein sequence ID" value="CAD8074360.1"/>
    <property type="molecule type" value="Genomic_DNA"/>
</dbReference>
<comment type="catalytic activity">
    <reaction evidence="1">
        <text>Thiol-dependent hydrolysis of ester, thioester, amide, peptide and isopeptide bonds formed by the C-terminal Gly of ubiquitin (a 76-residue protein attached to proteins as an intracellular targeting signal).</text>
        <dbReference type="EC" id="3.4.19.12"/>
    </reaction>
</comment>
<dbReference type="GO" id="GO:0005634">
    <property type="term" value="C:nucleus"/>
    <property type="evidence" value="ECO:0007669"/>
    <property type="project" value="TreeGrafter"/>
</dbReference>
<keyword evidence="5" id="KW-1185">Reference proteome</keyword>
<evidence type="ECO:0000313" key="5">
    <source>
        <dbReference type="Proteomes" id="UP000692954"/>
    </source>
</evidence>
<proteinExistence type="inferred from homology"/>
<dbReference type="AlphaFoldDB" id="A0A8S1M210"/>
<dbReference type="Proteomes" id="UP000692954">
    <property type="component" value="Unassembled WGS sequence"/>
</dbReference>
<dbReference type="PROSITE" id="PS50235">
    <property type="entry name" value="USP_3"/>
    <property type="match status" value="1"/>
</dbReference>
<dbReference type="PROSITE" id="PS00973">
    <property type="entry name" value="USP_2"/>
    <property type="match status" value="1"/>
</dbReference>
<dbReference type="InterPro" id="IPR050164">
    <property type="entry name" value="Peptidase_C19"/>
</dbReference>
<comment type="caution">
    <text evidence="4">The sequence shown here is derived from an EMBL/GenBank/DDBJ whole genome shotgun (WGS) entry which is preliminary data.</text>
</comment>
<dbReference type="GO" id="GO:0016579">
    <property type="term" value="P:protein deubiquitination"/>
    <property type="evidence" value="ECO:0007669"/>
    <property type="project" value="InterPro"/>
</dbReference>